<comment type="function">
    <text evidence="2 10 12">Catalyzes the transfer of a dimethylallyl group onto the adenine at position 37 in tRNAs that read codons beginning with uridine, leading to the formation of N6-(dimethylallyl)adenosine (i(6)A).</text>
</comment>
<comment type="subunit">
    <text evidence="10">Monomer.</text>
</comment>
<dbReference type="InterPro" id="IPR018022">
    <property type="entry name" value="IPT"/>
</dbReference>
<feature type="binding site" evidence="10">
    <location>
        <begin position="2"/>
        <end position="9"/>
    </location>
    <ligand>
        <name>ATP</name>
        <dbReference type="ChEBI" id="CHEBI:30616"/>
    </ligand>
</feature>
<evidence type="ECO:0000256" key="5">
    <source>
        <dbReference type="ARBA" id="ARBA00022694"/>
    </source>
</evidence>
<feature type="binding site" evidence="10">
    <location>
        <begin position="4"/>
        <end position="9"/>
    </location>
    <ligand>
        <name>substrate</name>
    </ligand>
</feature>
<evidence type="ECO:0000256" key="4">
    <source>
        <dbReference type="ARBA" id="ARBA00022679"/>
    </source>
</evidence>
<feature type="site" description="Interaction with substrate tRNA" evidence="10">
    <location>
        <position position="93"/>
    </location>
</feature>
<dbReference type="InterPro" id="IPR027417">
    <property type="entry name" value="P-loop_NTPase"/>
</dbReference>
<proteinExistence type="inferred from homology"/>
<dbReference type="Gene3D" id="3.40.50.300">
    <property type="entry name" value="P-loop containing nucleotide triphosphate hydrolases"/>
    <property type="match status" value="1"/>
</dbReference>
<dbReference type="EC" id="2.5.1.75" evidence="10"/>
<name>A0A2T5C5X7_9BACT</name>
<accession>A0A2T5C5X7</accession>
<dbReference type="HAMAP" id="MF_00185">
    <property type="entry name" value="IPP_trans"/>
    <property type="match status" value="1"/>
</dbReference>
<feature type="region of interest" description="Interaction with substrate tRNA" evidence="10">
    <location>
        <begin position="27"/>
        <end position="30"/>
    </location>
</feature>
<gene>
    <name evidence="10" type="primary">miaA</name>
    <name evidence="14" type="ORF">C8N47_102267</name>
</gene>
<evidence type="ECO:0000256" key="3">
    <source>
        <dbReference type="ARBA" id="ARBA00005842"/>
    </source>
</evidence>
<dbReference type="EMBL" id="QAAD01000002">
    <property type="protein sequence ID" value="PTN10282.1"/>
    <property type="molecule type" value="Genomic_DNA"/>
</dbReference>
<dbReference type="Pfam" id="PF01715">
    <property type="entry name" value="IPPT"/>
    <property type="match status" value="1"/>
</dbReference>
<reference evidence="14 15" key="1">
    <citation type="submission" date="2018-04" db="EMBL/GenBank/DDBJ databases">
        <title>Genomic Encyclopedia of Archaeal and Bacterial Type Strains, Phase II (KMG-II): from individual species to whole genera.</title>
        <authorList>
            <person name="Goeker M."/>
        </authorList>
    </citation>
    <scope>NUCLEOTIDE SEQUENCE [LARGE SCALE GENOMIC DNA]</scope>
    <source>
        <strain evidence="14 15">DSM 28823</strain>
    </source>
</reference>
<dbReference type="Proteomes" id="UP000243525">
    <property type="component" value="Unassembled WGS sequence"/>
</dbReference>
<evidence type="ECO:0000256" key="10">
    <source>
        <dbReference type="HAMAP-Rule" id="MF_00185"/>
    </source>
</evidence>
<sequence>MGPTGIGKSDLAIQIAQHFQTEIISADSRQILRELSIGTAVPPQRDLERVKHHLIQHRSIHDYYSASVFEQEALQIIEERFTAKDWLVVTGGSMMYIDVLCNGIDDIPNADPQIRARLIREYEEQGLEHIRLQLKQLDPDYYDLVDLKNAKRIIHAVEICLTSGRTYSSMRKATRKQRPFQIIKIGLNCEREQLYNRINLRVDKMIEMGLEQEARSVFAHHQLNSLNTVGYKELFAYFSGEITREQAIELIKRNSRRYAKKQLSWFRRDPQISWFTPEQLSEIIQLIKEQTEQDEQQTT</sequence>
<dbReference type="GO" id="GO:0052381">
    <property type="term" value="F:tRNA dimethylallyltransferase activity"/>
    <property type="evidence" value="ECO:0007669"/>
    <property type="project" value="UniProtKB-UniRule"/>
</dbReference>
<dbReference type="PANTHER" id="PTHR11088">
    <property type="entry name" value="TRNA DIMETHYLALLYLTRANSFERASE"/>
    <property type="match status" value="1"/>
</dbReference>
<evidence type="ECO:0000313" key="14">
    <source>
        <dbReference type="EMBL" id="PTN10282.1"/>
    </source>
</evidence>
<dbReference type="Gene3D" id="1.10.20.140">
    <property type="match status" value="1"/>
</dbReference>
<keyword evidence="15" id="KW-1185">Reference proteome</keyword>
<evidence type="ECO:0000256" key="12">
    <source>
        <dbReference type="RuleBase" id="RU003784"/>
    </source>
</evidence>
<keyword evidence="7 10" id="KW-0067">ATP-binding</keyword>
<feature type="site" description="Interaction with substrate tRNA" evidence="10">
    <location>
        <position position="115"/>
    </location>
</feature>
<comment type="caution">
    <text evidence="10">Lacks conserved residue(s) required for the propagation of feature annotation.</text>
</comment>
<comment type="similarity">
    <text evidence="3 10 13">Belongs to the IPP transferase family.</text>
</comment>
<comment type="catalytic activity">
    <reaction evidence="9 10 11">
        <text>adenosine(37) in tRNA + dimethylallyl diphosphate = N(6)-dimethylallyladenosine(37) in tRNA + diphosphate</text>
        <dbReference type="Rhea" id="RHEA:26482"/>
        <dbReference type="Rhea" id="RHEA-COMP:10162"/>
        <dbReference type="Rhea" id="RHEA-COMP:10375"/>
        <dbReference type="ChEBI" id="CHEBI:33019"/>
        <dbReference type="ChEBI" id="CHEBI:57623"/>
        <dbReference type="ChEBI" id="CHEBI:74411"/>
        <dbReference type="ChEBI" id="CHEBI:74415"/>
        <dbReference type="EC" id="2.5.1.75"/>
    </reaction>
</comment>
<dbReference type="InterPro" id="IPR039657">
    <property type="entry name" value="Dimethylallyltransferase"/>
</dbReference>
<evidence type="ECO:0000256" key="11">
    <source>
        <dbReference type="RuleBase" id="RU003783"/>
    </source>
</evidence>
<dbReference type="GO" id="GO:0005524">
    <property type="term" value="F:ATP binding"/>
    <property type="evidence" value="ECO:0007669"/>
    <property type="project" value="UniProtKB-UniRule"/>
</dbReference>
<keyword evidence="8 10" id="KW-0460">Magnesium</keyword>
<evidence type="ECO:0000256" key="7">
    <source>
        <dbReference type="ARBA" id="ARBA00022840"/>
    </source>
</evidence>
<dbReference type="NCBIfam" id="TIGR00174">
    <property type="entry name" value="miaA"/>
    <property type="match status" value="1"/>
</dbReference>
<evidence type="ECO:0000256" key="13">
    <source>
        <dbReference type="RuleBase" id="RU003785"/>
    </source>
</evidence>
<dbReference type="PANTHER" id="PTHR11088:SF60">
    <property type="entry name" value="TRNA DIMETHYLALLYLTRANSFERASE"/>
    <property type="match status" value="1"/>
</dbReference>
<protein>
    <recommendedName>
        <fullName evidence="10">tRNA dimethylallyltransferase</fullName>
        <ecNumber evidence="10">2.5.1.75</ecNumber>
    </recommendedName>
    <alternativeName>
        <fullName evidence="10">Dimethylallyl diphosphate:tRNA dimethylallyltransferase</fullName>
        <shortName evidence="10">DMAPP:tRNA dimethylallyltransferase</shortName>
        <shortName evidence="10">DMATase</shortName>
    </alternativeName>
    <alternativeName>
        <fullName evidence="10">Isopentenyl-diphosphate:tRNA isopentenyltransferase</fullName>
        <shortName evidence="10">IPP transferase</shortName>
        <shortName evidence="10">IPPT</shortName>
        <shortName evidence="10">IPTase</shortName>
    </alternativeName>
</protein>
<evidence type="ECO:0000256" key="1">
    <source>
        <dbReference type="ARBA" id="ARBA00001946"/>
    </source>
</evidence>
<organism evidence="14 15">
    <name type="scientific">Mangrovibacterium marinum</name>
    <dbReference type="NCBI Taxonomy" id="1639118"/>
    <lineage>
        <taxon>Bacteria</taxon>
        <taxon>Pseudomonadati</taxon>
        <taxon>Bacteroidota</taxon>
        <taxon>Bacteroidia</taxon>
        <taxon>Marinilabiliales</taxon>
        <taxon>Prolixibacteraceae</taxon>
        <taxon>Mangrovibacterium</taxon>
    </lineage>
</organism>
<keyword evidence="4 10" id="KW-0808">Transferase</keyword>
<comment type="caution">
    <text evidence="14">The sequence shown here is derived from an EMBL/GenBank/DDBJ whole genome shotgun (WGS) entry which is preliminary data.</text>
</comment>
<dbReference type="AlphaFoldDB" id="A0A2T5C5X7"/>
<dbReference type="GO" id="GO:0006400">
    <property type="term" value="P:tRNA modification"/>
    <property type="evidence" value="ECO:0007669"/>
    <property type="project" value="TreeGrafter"/>
</dbReference>
<keyword evidence="5 10" id="KW-0819">tRNA processing</keyword>
<dbReference type="SUPFAM" id="SSF52540">
    <property type="entry name" value="P-loop containing nucleoside triphosphate hydrolases"/>
    <property type="match status" value="1"/>
</dbReference>
<evidence type="ECO:0000256" key="6">
    <source>
        <dbReference type="ARBA" id="ARBA00022741"/>
    </source>
</evidence>
<evidence type="ECO:0000256" key="8">
    <source>
        <dbReference type="ARBA" id="ARBA00022842"/>
    </source>
</evidence>
<evidence type="ECO:0000256" key="2">
    <source>
        <dbReference type="ARBA" id="ARBA00003213"/>
    </source>
</evidence>
<comment type="cofactor">
    <cofactor evidence="1 10">
        <name>Mg(2+)</name>
        <dbReference type="ChEBI" id="CHEBI:18420"/>
    </cofactor>
</comment>
<keyword evidence="6 10" id="KW-0547">Nucleotide-binding</keyword>
<evidence type="ECO:0000313" key="15">
    <source>
        <dbReference type="Proteomes" id="UP000243525"/>
    </source>
</evidence>
<evidence type="ECO:0000256" key="9">
    <source>
        <dbReference type="ARBA" id="ARBA00049563"/>
    </source>
</evidence>